<evidence type="ECO:0000313" key="2">
    <source>
        <dbReference type="Proteomes" id="UP000002724"/>
    </source>
</evidence>
<dbReference type="Proteomes" id="UP000002724">
    <property type="component" value="Chromosome"/>
</dbReference>
<keyword evidence="2" id="KW-1185">Reference proteome</keyword>
<dbReference type="AlphaFoldDB" id="B4SCA4"/>
<dbReference type="OrthoDB" id="9816071at2"/>
<dbReference type="RefSeq" id="WP_012507179.1">
    <property type="nucleotide sequence ID" value="NC_011060.1"/>
</dbReference>
<protein>
    <submittedName>
        <fullName evidence="1">Uncharacterized protein</fullName>
    </submittedName>
</protein>
<accession>B4SCA4</accession>
<proteinExistence type="predicted"/>
<dbReference type="KEGG" id="pph:Ppha_0353"/>
<dbReference type="EMBL" id="CP001110">
    <property type="protein sequence ID" value="ACF42684.1"/>
    <property type="molecule type" value="Genomic_DNA"/>
</dbReference>
<sequence>MFRYDLNSLSPELFAKLCNALLIRTVSEKIRPFDTVGSDAGRDSDYDGKGNGDYSELEGYWIFQYKHHDVSRLGVKEARNVIRQEISSELRHLFEPKKKQPDIYIMITNVPFSGVVTVGTHDWFSKEITKYSLVHAEIWDYTKLESMIDANYEIHKSFFPDLTYTQSFFKQVTDRLSSSIFWEGFEQLLNVSSQSVIVFRSRSDLEYAKNLLWELYDNLNIIIGVFSTISNYVYSWPEFIDVAEIAVQNPEYKISLGEHHWIEHGGGGGSRNIWTVLRVLIKKAENHSWSAHQQVMEIAERYSSVAKTIAENSKRFFNESDYDSFYRENDFLVTPLQFIRFKTVQDVLDSLNQLIMSKENGHQGSLEGAWKATEAFHNAILLTDGLRRSVKETLKQLDSSLIMSESQTKQGNK</sequence>
<reference evidence="1 2" key="1">
    <citation type="submission" date="2008-06" db="EMBL/GenBank/DDBJ databases">
        <title>Complete sequence of Pelodictyon phaeoclathratiforme BU-1.</title>
        <authorList>
            <consortium name="US DOE Joint Genome Institute"/>
            <person name="Lucas S."/>
            <person name="Copeland A."/>
            <person name="Lapidus A."/>
            <person name="Glavina del Rio T."/>
            <person name="Dalin E."/>
            <person name="Tice H."/>
            <person name="Bruce D."/>
            <person name="Goodwin L."/>
            <person name="Pitluck S."/>
            <person name="Schmutz J."/>
            <person name="Larimer F."/>
            <person name="Land M."/>
            <person name="Hauser L."/>
            <person name="Kyrpides N."/>
            <person name="Mikhailova N."/>
            <person name="Liu Z."/>
            <person name="Li T."/>
            <person name="Zhao F."/>
            <person name="Overmann J."/>
            <person name="Bryant D.A."/>
            <person name="Richardson P."/>
        </authorList>
    </citation>
    <scope>NUCLEOTIDE SEQUENCE [LARGE SCALE GENOMIC DNA]</scope>
    <source>
        <strain evidence="2">DSM 5477 / BU-1</strain>
    </source>
</reference>
<dbReference type="STRING" id="324925.Ppha_0353"/>
<dbReference type="HOGENOM" id="CLU_665410_0_0_10"/>
<name>B4SCA4_PELPB</name>
<gene>
    <name evidence="1" type="ordered locus">Ppha_0353</name>
</gene>
<evidence type="ECO:0000313" key="1">
    <source>
        <dbReference type="EMBL" id="ACF42684.1"/>
    </source>
</evidence>
<organism evidence="1 2">
    <name type="scientific">Pelodictyon phaeoclathratiforme (strain DSM 5477 / BU-1)</name>
    <dbReference type="NCBI Taxonomy" id="324925"/>
    <lineage>
        <taxon>Bacteria</taxon>
        <taxon>Pseudomonadati</taxon>
        <taxon>Chlorobiota</taxon>
        <taxon>Chlorobiia</taxon>
        <taxon>Chlorobiales</taxon>
        <taxon>Chlorobiaceae</taxon>
        <taxon>Chlorobium/Pelodictyon group</taxon>
        <taxon>Pelodictyon</taxon>
    </lineage>
</organism>